<feature type="region of interest" description="Disordered" evidence="1">
    <location>
        <begin position="22"/>
        <end position="47"/>
    </location>
</feature>
<proteinExistence type="predicted"/>
<comment type="caution">
    <text evidence="2">The sequence shown here is derived from an EMBL/GenBank/DDBJ whole genome shotgun (WGS) entry which is preliminary data.</text>
</comment>
<protein>
    <submittedName>
        <fullName evidence="2">Uncharacterized protein</fullName>
    </submittedName>
</protein>
<evidence type="ECO:0000313" key="3">
    <source>
        <dbReference type="Proteomes" id="UP001222325"/>
    </source>
</evidence>
<keyword evidence="3" id="KW-1185">Reference proteome</keyword>
<dbReference type="Proteomes" id="UP001222325">
    <property type="component" value="Unassembled WGS sequence"/>
</dbReference>
<organism evidence="2 3">
    <name type="scientific">Mycena belliarum</name>
    <dbReference type="NCBI Taxonomy" id="1033014"/>
    <lineage>
        <taxon>Eukaryota</taxon>
        <taxon>Fungi</taxon>
        <taxon>Dikarya</taxon>
        <taxon>Basidiomycota</taxon>
        <taxon>Agaricomycotina</taxon>
        <taxon>Agaricomycetes</taxon>
        <taxon>Agaricomycetidae</taxon>
        <taxon>Agaricales</taxon>
        <taxon>Marasmiineae</taxon>
        <taxon>Mycenaceae</taxon>
        <taxon>Mycena</taxon>
    </lineage>
</organism>
<accession>A0AAD6UB95</accession>
<gene>
    <name evidence="2" type="ORF">B0H15DRAFT_1019692</name>
</gene>
<sequence>MPSRKSPRLEDLPHQTRVYTRAGTAPEPCCGSGARTGQRSHPHGPRTCSTPCYSAEVKTAAEKKLGHQQCRTLSDHLALGFKLVHWNDGDARPVVDVHGRIVALLAPRPTNVAASEAFAALAVESNQPNSPPTMHHCRCAFLAVQTGMVANSQFNHLPSY</sequence>
<dbReference type="AlphaFoldDB" id="A0AAD6UB95"/>
<dbReference type="EMBL" id="JARJCN010000011">
    <property type="protein sequence ID" value="KAJ7096677.1"/>
    <property type="molecule type" value="Genomic_DNA"/>
</dbReference>
<name>A0AAD6UB95_9AGAR</name>
<evidence type="ECO:0000313" key="2">
    <source>
        <dbReference type="EMBL" id="KAJ7096677.1"/>
    </source>
</evidence>
<reference evidence="2" key="1">
    <citation type="submission" date="2023-03" db="EMBL/GenBank/DDBJ databases">
        <title>Massive genome expansion in bonnet fungi (Mycena s.s.) driven by repeated elements and novel gene families across ecological guilds.</title>
        <authorList>
            <consortium name="Lawrence Berkeley National Laboratory"/>
            <person name="Harder C.B."/>
            <person name="Miyauchi S."/>
            <person name="Viragh M."/>
            <person name="Kuo A."/>
            <person name="Thoen E."/>
            <person name="Andreopoulos B."/>
            <person name="Lu D."/>
            <person name="Skrede I."/>
            <person name="Drula E."/>
            <person name="Henrissat B."/>
            <person name="Morin E."/>
            <person name="Kohler A."/>
            <person name="Barry K."/>
            <person name="LaButti K."/>
            <person name="Morin E."/>
            <person name="Salamov A."/>
            <person name="Lipzen A."/>
            <person name="Mereny Z."/>
            <person name="Hegedus B."/>
            <person name="Baldrian P."/>
            <person name="Stursova M."/>
            <person name="Weitz H."/>
            <person name="Taylor A."/>
            <person name="Grigoriev I.V."/>
            <person name="Nagy L.G."/>
            <person name="Martin F."/>
            <person name="Kauserud H."/>
        </authorList>
    </citation>
    <scope>NUCLEOTIDE SEQUENCE</scope>
    <source>
        <strain evidence="2">CBHHK173m</strain>
    </source>
</reference>
<evidence type="ECO:0000256" key="1">
    <source>
        <dbReference type="SAM" id="MobiDB-lite"/>
    </source>
</evidence>